<keyword evidence="1" id="KW-0732">Signal</keyword>
<dbReference type="InterPro" id="IPR050490">
    <property type="entry name" value="Bact_solute-bd_prot1"/>
</dbReference>
<dbReference type="RefSeq" id="WP_136537371.1">
    <property type="nucleotide sequence ID" value="NZ_STGY01000083.1"/>
</dbReference>
<dbReference type="Pfam" id="PF01547">
    <property type="entry name" value="SBP_bac_1"/>
    <property type="match status" value="1"/>
</dbReference>
<dbReference type="PROSITE" id="PS51257">
    <property type="entry name" value="PROKAR_LIPOPROTEIN"/>
    <property type="match status" value="1"/>
</dbReference>
<dbReference type="OrthoDB" id="7918484at2"/>
<dbReference type="InterPro" id="IPR006311">
    <property type="entry name" value="TAT_signal"/>
</dbReference>
<dbReference type="AlphaFoldDB" id="A0A4S8PQQ1"/>
<dbReference type="Proteomes" id="UP000308760">
    <property type="component" value="Unassembled WGS sequence"/>
</dbReference>
<organism evidence="2 3">
    <name type="scientific">Glycomyces buryatensis</name>
    <dbReference type="NCBI Taxonomy" id="2570927"/>
    <lineage>
        <taxon>Bacteria</taxon>
        <taxon>Bacillati</taxon>
        <taxon>Actinomycetota</taxon>
        <taxon>Actinomycetes</taxon>
        <taxon>Glycomycetales</taxon>
        <taxon>Glycomycetaceae</taxon>
        <taxon>Glycomyces</taxon>
    </lineage>
</organism>
<comment type="caution">
    <text evidence="2">The sequence shown here is derived from an EMBL/GenBank/DDBJ whole genome shotgun (WGS) entry which is preliminary data.</text>
</comment>
<dbReference type="PANTHER" id="PTHR43649:SF30">
    <property type="entry name" value="ABC TRANSPORTER SUBSTRATE-BINDING PROTEIN"/>
    <property type="match status" value="1"/>
</dbReference>
<accession>A0A4S8PQQ1</accession>
<reference evidence="3" key="1">
    <citation type="submission" date="2019-04" db="EMBL/GenBank/DDBJ databases">
        <title>Nocardioides xinjiangensis sp. nov.</title>
        <authorList>
            <person name="Liu S."/>
        </authorList>
    </citation>
    <scope>NUCLEOTIDE SEQUENCE [LARGE SCALE GENOMIC DNA]</scope>
    <source>
        <strain evidence="3">18</strain>
    </source>
</reference>
<keyword evidence="3" id="KW-1185">Reference proteome</keyword>
<dbReference type="PROSITE" id="PS51318">
    <property type="entry name" value="TAT"/>
    <property type="match status" value="1"/>
</dbReference>
<evidence type="ECO:0000313" key="2">
    <source>
        <dbReference type="EMBL" id="THV33490.1"/>
    </source>
</evidence>
<feature type="chain" id="PRO_5020854129" evidence="1">
    <location>
        <begin position="28"/>
        <end position="432"/>
    </location>
</feature>
<dbReference type="InterPro" id="IPR006059">
    <property type="entry name" value="SBP"/>
</dbReference>
<proteinExistence type="predicted"/>
<dbReference type="PANTHER" id="PTHR43649">
    <property type="entry name" value="ARABINOSE-BINDING PROTEIN-RELATED"/>
    <property type="match status" value="1"/>
</dbReference>
<protein>
    <submittedName>
        <fullName evidence="2">Extracellular solute-binding protein</fullName>
    </submittedName>
</protein>
<evidence type="ECO:0000256" key="1">
    <source>
        <dbReference type="SAM" id="SignalP"/>
    </source>
</evidence>
<feature type="signal peptide" evidence="1">
    <location>
        <begin position="1"/>
        <end position="27"/>
    </location>
</feature>
<evidence type="ECO:0000313" key="3">
    <source>
        <dbReference type="Proteomes" id="UP000308760"/>
    </source>
</evidence>
<dbReference type="EMBL" id="STGY01000083">
    <property type="protein sequence ID" value="THV33490.1"/>
    <property type="molecule type" value="Genomic_DNA"/>
</dbReference>
<sequence>MIRNPIRARRRTLLTGAAAAATLGATAACGDDGPAGTADDPITISFEWWGDAVRAEITQEAIDLFQEKNEGIKVKTNFADFPVYWEGMTTRMASQDLPDVFQMDYSRLLQFADSSLLLPLDGVVETSDYREGYLDTCYVNDELVAVPAAGNTLGLLYRTDLFEQHGIAAPAAGDTWEDYHAAMTALTEKLGGDGEWGGGDYAGQYHFMELWLRQQGGTFFAEDGSALAFDQAQLTDWWSKCKPLHDSGALPPIETTIEWEVDGLAMGAIASEIGWDNFLAWHAPGVEELGGTVGLAAPPSDDPENLGLYLKPSMQLVISGTSEYSEQGAKLIDFFMTDPEAIAILGTNRGIPATNVGLENVELDPYSQAVLDYETSVEQYLTSPPPAPPAATGAIEVKFGEIYEQVRFGEMTPDEAAGQFFTEAETLLAAEQ</sequence>
<dbReference type="Gene3D" id="3.40.190.10">
    <property type="entry name" value="Periplasmic binding protein-like II"/>
    <property type="match status" value="2"/>
</dbReference>
<dbReference type="SUPFAM" id="SSF53850">
    <property type="entry name" value="Periplasmic binding protein-like II"/>
    <property type="match status" value="1"/>
</dbReference>
<reference evidence="2 3" key="2">
    <citation type="submission" date="2019-05" db="EMBL/GenBank/DDBJ databases">
        <title>Glycomyces buryatensis sp. nov.</title>
        <authorList>
            <person name="Nikitina E."/>
        </authorList>
    </citation>
    <scope>NUCLEOTIDE SEQUENCE [LARGE SCALE GENOMIC DNA]</scope>
    <source>
        <strain evidence="2 3">18</strain>
    </source>
</reference>
<gene>
    <name evidence="2" type="ORF">FAB82_25460</name>
</gene>
<name>A0A4S8PQQ1_9ACTN</name>